<keyword evidence="2" id="KW-0808">Transferase</keyword>
<name>A0A5M9JPX8_MONFR</name>
<evidence type="ECO:0000256" key="8">
    <source>
        <dbReference type="SAM" id="Coils"/>
    </source>
</evidence>
<feature type="region of interest" description="Disordered" evidence="9">
    <location>
        <begin position="1"/>
        <end position="22"/>
    </location>
</feature>
<dbReference type="AlphaFoldDB" id="A0A5M9JPX8"/>
<evidence type="ECO:0000313" key="11">
    <source>
        <dbReference type="EMBL" id="KAA8571301.1"/>
    </source>
</evidence>
<evidence type="ECO:0000256" key="1">
    <source>
        <dbReference type="ARBA" id="ARBA00004906"/>
    </source>
</evidence>
<keyword evidence="8" id="KW-0175">Coiled coil</keyword>
<feature type="domain" description="RING-type" evidence="10">
    <location>
        <begin position="332"/>
        <end position="555"/>
    </location>
</feature>
<protein>
    <recommendedName>
        <fullName evidence="10">RING-type domain-containing protein</fullName>
    </recommendedName>
</protein>
<reference evidence="11 12" key="1">
    <citation type="submission" date="2019-06" db="EMBL/GenBank/DDBJ databases">
        <title>Genome Sequence of the Brown Rot Fungal Pathogen Monilinia fructicola.</title>
        <authorList>
            <person name="De Miccolis Angelini R.M."/>
            <person name="Landi L."/>
            <person name="Abate D."/>
            <person name="Pollastro S."/>
            <person name="Romanazzi G."/>
            <person name="Faretra F."/>
        </authorList>
    </citation>
    <scope>NUCLEOTIDE SEQUENCE [LARGE SCALE GENOMIC DNA]</scope>
    <source>
        <strain evidence="11 12">Mfrc123</strain>
    </source>
</reference>
<evidence type="ECO:0000256" key="4">
    <source>
        <dbReference type="ARBA" id="ARBA00022737"/>
    </source>
</evidence>
<gene>
    <name evidence="11" type="ORF">EYC84_000622</name>
</gene>
<dbReference type="GO" id="GO:0008270">
    <property type="term" value="F:zinc ion binding"/>
    <property type="evidence" value="ECO:0007669"/>
    <property type="project" value="UniProtKB-KW"/>
</dbReference>
<evidence type="ECO:0000256" key="5">
    <source>
        <dbReference type="ARBA" id="ARBA00022771"/>
    </source>
</evidence>
<comment type="caution">
    <text evidence="11">The sequence shown here is derived from an EMBL/GenBank/DDBJ whole genome shotgun (WGS) entry which is preliminary data.</text>
</comment>
<dbReference type="InterPro" id="IPR047546">
    <property type="entry name" value="Rcat_RBR_RNF216"/>
</dbReference>
<evidence type="ECO:0000256" key="7">
    <source>
        <dbReference type="ARBA" id="ARBA00022833"/>
    </source>
</evidence>
<dbReference type="InterPro" id="IPR051628">
    <property type="entry name" value="LUBAC_E3_Ligases"/>
</dbReference>
<evidence type="ECO:0000256" key="3">
    <source>
        <dbReference type="ARBA" id="ARBA00022723"/>
    </source>
</evidence>
<sequence length="678" mass="76855">MKETPPRNLPGGPSRNKSNHIKNEVGNVIEILDSSDSDTYESAHGPPQILSQPLALKLQNRQLGFFDAKNRIINLDEGGNLSPQHLPPLPQSADATAALPRLNMNQLPPDHVAGLYEEVSQTSDQLISHILDTGSPYPTAKDAQRRLKRKREFNEEDEAIQKYEVANRKNEVTSFLQQSLNVSISIFFPSIVYHLVYSMNSGGIQLTDVFIVEASCHSSFHKPYDFYRFDTPKIWPSPLPTYRALEEAHRSFDPANPKYTKIKNLRRIPALYLEAEIEGAIQRNEASWRTDIFKELQVARRVQTNTESRRHAQREAELAEEENVRIAQAEGTMSECGCCFGDYPLNRMVHCNNEEVLHWFCRGCARQTAENEIGNSKYELNCMSTDGCEAGFSLEQRNQFLDESSIVALERNEAEAVLRMAGIENLASCPFCPYAAEYPPVEVNREFRCQAPDCEKVSCRLCKLESHIPKSCEENARENGLSVRRQIEEAMSAAMIRKCNKCGTPFVKEEGCNKMTCTRNGCLNVQCYVCSKSCSYDHFNDRARGGREGNCPLFESVEDRHNSEVKKAEREALDKVRAEHPEYSEEDLKIKMSENVVKDDERRKNMLLPRPMAAHYWPRAANILEFQAPTITCSEVRVGNPMDSPLPDEPESPLAAEDSPRVSIAVDKAEEKRRQLKT</sequence>
<dbReference type="InterPro" id="IPR044066">
    <property type="entry name" value="TRIAD_supradom"/>
</dbReference>
<keyword evidence="6" id="KW-0833">Ubl conjugation pathway</keyword>
<dbReference type="CDD" id="cd16630">
    <property type="entry name" value="RING-HC_RBR_RNF216"/>
    <property type="match status" value="1"/>
</dbReference>
<evidence type="ECO:0000313" key="12">
    <source>
        <dbReference type="Proteomes" id="UP000322873"/>
    </source>
</evidence>
<dbReference type="CDD" id="cd20339">
    <property type="entry name" value="BRcat_RBR_RNF216"/>
    <property type="match status" value="1"/>
</dbReference>
<dbReference type="EMBL" id="VICG01000006">
    <property type="protein sequence ID" value="KAA8571301.1"/>
    <property type="molecule type" value="Genomic_DNA"/>
</dbReference>
<dbReference type="CDD" id="cd20353">
    <property type="entry name" value="Rcat_RBR_RNF216"/>
    <property type="match status" value="1"/>
</dbReference>
<keyword evidence="4" id="KW-0677">Repeat</keyword>
<evidence type="ECO:0000256" key="2">
    <source>
        <dbReference type="ARBA" id="ARBA00022679"/>
    </source>
</evidence>
<dbReference type="InterPro" id="IPR047545">
    <property type="entry name" value="BRcat_RBR_RNF216"/>
</dbReference>
<evidence type="ECO:0000259" key="10">
    <source>
        <dbReference type="PROSITE" id="PS51873"/>
    </source>
</evidence>
<dbReference type="VEuPathDB" id="FungiDB:MFRU_046g00540"/>
<evidence type="ECO:0000256" key="9">
    <source>
        <dbReference type="SAM" id="MobiDB-lite"/>
    </source>
</evidence>
<accession>A0A5M9JPX8</accession>
<organism evidence="11 12">
    <name type="scientific">Monilinia fructicola</name>
    <name type="common">Brown rot fungus</name>
    <name type="synonym">Ciboria fructicola</name>
    <dbReference type="NCBI Taxonomy" id="38448"/>
    <lineage>
        <taxon>Eukaryota</taxon>
        <taxon>Fungi</taxon>
        <taxon>Dikarya</taxon>
        <taxon>Ascomycota</taxon>
        <taxon>Pezizomycotina</taxon>
        <taxon>Leotiomycetes</taxon>
        <taxon>Helotiales</taxon>
        <taxon>Sclerotiniaceae</taxon>
        <taxon>Monilinia</taxon>
    </lineage>
</organism>
<evidence type="ECO:0000256" key="6">
    <source>
        <dbReference type="ARBA" id="ARBA00022786"/>
    </source>
</evidence>
<keyword evidence="5" id="KW-0863">Zinc-finger</keyword>
<dbReference type="InterPro" id="IPR047544">
    <property type="entry name" value="RING-HC_RBR_RNF216"/>
</dbReference>
<comment type="pathway">
    <text evidence="1">Protein modification; protein ubiquitination.</text>
</comment>
<dbReference type="SUPFAM" id="SSF57850">
    <property type="entry name" value="RING/U-box"/>
    <property type="match status" value="1"/>
</dbReference>
<dbReference type="Pfam" id="PF26200">
    <property type="entry name" value="Rcat_RNF216"/>
    <property type="match status" value="1"/>
</dbReference>
<keyword evidence="7" id="KW-0862">Zinc</keyword>
<keyword evidence="3" id="KW-0479">Metal-binding</keyword>
<dbReference type="PANTHER" id="PTHR22770:SF47">
    <property type="entry name" value="E3 UBIQUITIN-PROTEIN LIGASE RNF216"/>
    <property type="match status" value="1"/>
</dbReference>
<dbReference type="GO" id="GO:0016740">
    <property type="term" value="F:transferase activity"/>
    <property type="evidence" value="ECO:0007669"/>
    <property type="project" value="UniProtKB-KW"/>
</dbReference>
<dbReference type="Proteomes" id="UP000322873">
    <property type="component" value="Unassembled WGS sequence"/>
</dbReference>
<proteinExistence type="predicted"/>
<feature type="region of interest" description="Disordered" evidence="9">
    <location>
        <begin position="637"/>
        <end position="678"/>
    </location>
</feature>
<feature type="compositionally biased region" description="Basic and acidic residues" evidence="9">
    <location>
        <begin position="667"/>
        <end position="678"/>
    </location>
</feature>
<keyword evidence="12" id="KW-1185">Reference proteome</keyword>
<dbReference type="PANTHER" id="PTHR22770">
    <property type="entry name" value="UBIQUITIN CONJUGATING ENZYME 7 INTERACTING PROTEIN-RELATED"/>
    <property type="match status" value="1"/>
</dbReference>
<feature type="coiled-coil region" evidence="8">
    <location>
        <begin position="302"/>
        <end position="329"/>
    </location>
</feature>
<dbReference type="PROSITE" id="PS51873">
    <property type="entry name" value="TRIAD"/>
    <property type="match status" value="1"/>
</dbReference>
<dbReference type="Gene3D" id="1.20.120.1750">
    <property type="match status" value="1"/>
</dbReference>